<reference evidence="3 4" key="1">
    <citation type="submission" date="2021-03" db="EMBL/GenBank/DDBJ databases">
        <title>Sequencing the genomes of 1000 actinobacteria strains.</title>
        <authorList>
            <person name="Klenk H.-P."/>
        </authorList>
    </citation>
    <scope>NUCLEOTIDE SEQUENCE [LARGE SCALE GENOMIC DNA]</scope>
    <source>
        <strain evidence="3 4">DSM 45256</strain>
    </source>
</reference>
<dbReference type="InterPro" id="IPR003594">
    <property type="entry name" value="HATPase_dom"/>
</dbReference>
<evidence type="ECO:0000313" key="3">
    <source>
        <dbReference type="EMBL" id="MBP2369690.1"/>
    </source>
</evidence>
<accession>A0ABS4W0H5</accession>
<evidence type="ECO:0000256" key="1">
    <source>
        <dbReference type="ARBA" id="ARBA00022527"/>
    </source>
</evidence>
<evidence type="ECO:0000313" key="4">
    <source>
        <dbReference type="Proteomes" id="UP001519295"/>
    </source>
</evidence>
<organism evidence="3 4">
    <name type="scientific">Pseudonocardia parietis</name>
    <dbReference type="NCBI Taxonomy" id="570936"/>
    <lineage>
        <taxon>Bacteria</taxon>
        <taxon>Bacillati</taxon>
        <taxon>Actinomycetota</taxon>
        <taxon>Actinomycetes</taxon>
        <taxon>Pseudonocardiales</taxon>
        <taxon>Pseudonocardiaceae</taxon>
        <taxon>Pseudonocardia</taxon>
    </lineage>
</organism>
<dbReference type="CDD" id="cd16936">
    <property type="entry name" value="HATPase_RsbW-like"/>
    <property type="match status" value="1"/>
</dbReference>
<sequence length="123" mass="12911">MVHPDTATSLCLTQCDAAGLSGIRQWLRGHLTSPEHALDAELVATELISNAIDHGGGAHEVRIVVGPSDAVRVEVDDTAPAARLTVGRSRLGGARGNGLRIIDAMSSWGVRRTGTGKTVWAHL</sequence>
<dbReference type="EMBL" id="JAGINU010000001">
    <property type="protein sequence ID" value="MBP2369690.1"/>
    <property type="molecule type" value="Genomic_DNA"/>
</dbReference>
<keyword evidence="1" id="KW-0723">Serine/threonine-protein kinase</keyword>
<keyword evidence="4" id="KW-1185">Reference proteome</keyword>
<dbReference type="InterPro" id="IPR050267">
    <property type="entry name" value="Anti-sigma-factor_SerPK"/>
</dbReference>
<protein>
    <submittedName>
        <fullName evidence="3">Two-component sensor histidine kinase</fullName>
    </submittedName>
</protein>
<dbReference type="InterPro" id="IPR036890">
    <property type="entry name" value="HATPase_C_sf"/>
</dbReference>
<dbReference type="RefSeq" id="WP_210032065.1">
    <property type="nucleotide sequence ID" value="NZ_JAGINU010000001.1"/>
</dbReference>
<gene>
    <name evidence="3" type="ORF">JOF36_005386</name>
</gene>
<dbReference type="SUPFAM" id="SSF55874">
    <property type="entry name" value="ATPase domain of HSP90 chaperone/DNA topoisomerase II/histidine kinase"/>
    <property type="match status" value="1"/>
</dbReference>
<name>A0ABS4W0H5_9PSEU</name>
<dbReference type="Gene3D" id="3.30.565.10">
    <property type="entry name" value="Histidine kinase-like ATPase, C-terminal domain"/>
    <property type="match status" value="1"/>
</dbReference>
<evidence type="ECO:0000259" key="2">
    <source>
        <dbReference type="Pfam" id="PF13581"/>
    </source>
</evidence>
<comment type="caution">
    <text evidence="3">The sequence shown here is derived from an EMBL/GenBank/DDBJ whole genome shotgun (WGS) entry which is preliminary data.</text>
</comment>
<dbReference type="Proteomes" id="UP001519295">
    <property type="component" value="Unassembled WGS sequence"/>
</dbReference>
<dbReference type="Pfam" id="PF13581">
    <property type="entry name" value="HATPase_c_2"/>
    <property type="match status" value="1"/>
</dbReference>
<feature type="domain" description="Histidine kinase/HSP90-like ATPase" evidence="2">
    <location>
        <begin position="22"/>
        <end position="121"/>
    </location>
</feature>
<proteinExistence type="predicted"/>
<keyword evidence="3" id="KW-0808">Transferase</keyword>
<keyword evidence="3" id="KW-0418">Kinase</keyword>
<dbReference type="GO" id="GO:0016301">
    <property type="term" value="F:kinase activity"/>
    <property type="evidence" value="ECO:0007669"/>
    <property type="project" value="UniProtKB-KW"/>
</dbReference>
<dbReference type="PANTHER" id="PTHR35526:SF3">
    <property type="entry name" value="ANTI-SIGMA-F FACTOR RSBW"/>
    <property type="match status" value="1"/>
</dbReference>
<dbReference type="PANTHER" id="PTHR35526">
    <property type="entry name" value="ANTI-SIGMA-F FACTOR RSBW-RELATED"/>
    <property type="match status" value="1"/>
</dbReference>